<dbReference type="RefSeq" id="WP_040381385.1">
    <property type="nucleotide sequence ID" value="NZ_JBBMFM010000057.1"/>
</dbReference>
<accession>A0ABV1D7E9</accession>
<comment type="caution">
    <text evidence="1">The sequence shown here is derived from an EMBL/GenBank/DDBJ whole genome shotgun (WGS) entry which is preliminary data.</text>
</comment>
<name>A0ABV1D7E9_9FIRM</name>
<dbReference type="EMBL" id="JBBMFM010000057">
    <property type="protein sequence ID" value="MEQ2426323.1"/>
    <property type="molecule type" value="Genomic_DNA"/>
</dbReference>
<dbReference type="Proteomes" id="UP001454086">
    <property type="component" value="Unassembled WGS sequence"/>
</dbReference>
<protein>
    <submittedName>
        <fullName evidence="1">Uncharacterized protein</fullName>
    </submittedName>
</protein>
<evidence type="ECO:0000313" key="1">
    <source>
        <dbReference type="EMBL" id="MEQ2426323.1"/>
    </source>
</evidence>
<proteinExistence type="predicted"/>
<reference evidence="1 2" key="1">
    <citation type="submission" date="2024-03" db="EMBL/GenBank/DDBJ databases">
        <title>Human intestinal bacterial collection.</title>
        <authorList>
            <person name="Pauvert C."/>
            <person name="Hitch T.C.A."/>
            <person name="Clavel T."/>
        </authorList>
    </citation>
    <scope>NUCLEOTIDE SEQUENCE [LARGE SCALE GENOMIC DNA]</scope>
    <source>
        <strain evidence="1 2">CLA-SR-H021</strain>
    </source>
</reference>
<organism evidence="1 2">
    <name type="scientific">Enterocloster hominis</name>
    <name type="common">ex Hitch et al. 2024</name>
    <dbReference type="NCBI Taxonomy" id="1917870"/>
    <lineage>
        <taxon>Bacteria</taxon>
        <taxon>Bacillati</taxon>
        <taxon>Bacillota</taxon>
        <taxon>Clostridia</taxon>
        <taxon>Lachnospirales</taxon>
        <taxon>Lachnospiraceae</taxon>
        <taxon>Enterocloster</taxon>
    </lineage>
</organism>
<sequence>MTVNVCLDEMGFSTKPDRKELRIMMNEKSIQLFTHLQFTDGGYEDCLDVSAAVMSVFDADGLLLLNGIPCIGPLNIKQM</sequence>
<evidence type="ECO:0000313" key="2">
    <source>
        <dbReference type="Proteomes" id="UP001454086"/>
    </source>
</evidence>
<keyword evidence="2" id="KW-1185">Reference proteome</keyword>
<gene>
    <name evidence="1" type="ORF">WMQ36_15210</name>
</gene>